<dbReference type="RefSeq" id="XP_022457602.1">
    <property type="nucleotide sequence ID" value="XM_022603753.1"/>
</dbReference>
<keyword evidence="5" id="KW-1185">Reference proteome</keyword>
<dbReference type="Proteomes" id="UP000019384">
    <property type="component" value="Unassembled WGS sequence"/>
</dbReference>
<gene>
    <name evidence="4" type="ORF">KUCA_T00001560001</name>
</gene>
<dbReference type="InterPro" id="IPR042556">
    <property type="entry name" value="AZUL_sf"/>
</dbReference>
<dbReference type="STRING" id="1382522.W6MUG0"/>
<sequence length="645" mass="71688">MVNLTYAPACNGASLPRFSDKVILPADILEQLVSARGLDLPHPLLFEARSGQARCFVGVKEFSSDEGEVQLPSLIADKLGLASGDTVAIEVCDDVPRGTKLSLRLTEIYPEIINWKWFLEANLSSYTTLTKGDILYIEKPHKVYELIVAETEPANSICLIDTDLDLDIQPLNDEMAREMARTSSEQNNQDPPLELQLGRSYTVKTNSTFHVLDADSFTPSITASLLVGDSADPSGFDLLVSTNKYVAKDSFIWSSIAGPKGSANYVTIDRASPLFGKTLFVLPVSWTGISSSFELRIGSSEQIMPTKSDNEIILSDQNIECSNCGATVAKNSLFLHQNFCFRNNIRCPKGCGKVFLKHVPESHWHCEDCNSYGDTPESFDIHQSLNHTEMSCEDCEEKPSFVNRIAYALHRATVCEGLLHECQFCHLELPRGKSTAEARLLSFSGHEFDCGSRTTECPKCDRITKLRELKSHLQLHDLERSHLPVPTVCSNVNCVRVSNGTNSPGLCDVCFGPSYAAVHDPDGKKLRSRLERRYVIQLTKGCGNSWCKNPECKSSGLQQYGSMKEVIEHVTRILSRSQEHLAFCVDESTTKKKLLVDFVMEDPGLKFAYEWVCKGVNEVDLNDSNESGRIAKLYSWLEDNAPELA</sequence>
<accession>W6MUG0</accession>
<dbReference type="GO" id="GO:0006511">
    <property type="term" value="P:ubiquitin-dependent protein catabolic process"/>
    <property type="evidence" value="ECO:0007669"/>
    <property type="project" value="InterPro"/>
</dbReference>
<evidence type="ECO:0000313" key="4">
    <source>
        <dbReference type="EMBL" id="CDK25590.1"/>
    </source>
</evidence>
<dbReference type="OrthoDB" id="193703at2759"/>
<evidence type="ECO:0000256" key="1">
    <source>
        <dbReference type="ARBA" id="ARBA00006043"/>
    </source>
</evidence>
<dbReference type="Gene3D" id="2.40.40.50">
    <property type="entry name" value="Ubiquitin fusion degradation protein UFD1, N-terminal domain"/>
    <property type="match status" value="1"/>
</dbReference>
<dbReference type="Pfam" id="PF24842">
    <property type="entry name" value="UFD1_N2"/>
    <property type="match status" value="1"/>
</dbReference>
<dbReference type="InterPro" id="IPR032353">
    <property type="entry name" value="AZUL"/>
</dbReference>
<dbReference type="InterPro" id="IPR055418">
    <property type="entry name" value="UFD1_N2"/>
</dbReference>
<proteinExistence type="inferred from homology"/>
<dbReference type="PANTHER" id="PTHR12555:SF15">
    <property type="entry name" value="FUSION DEGRADATION PROTEIN (UFD1), PUTATIVE (AFU_ORTHOLOGUE AFUA_4G04640)-RELATED"/>
    <property type="match status" value="1"/>
</dbReference>
<dbReference type="GO" id="GO:0036503">
    <property type="term" value="P:ERAD pathway"/>
    <property type="evidence" value="ECO:0007669"/>
    <property type="project" value="TreeGrafter"/>
</dbReference>
<dbReference type="InterPro" id="IPR055417">
    <property type="entry name" value="UFD1_N1"/>
</dbReference>
<dbReference type="GeneID" id="34518990"/>
<protein>
    <recommendedName>
        <fullName evidence="3">C2H2-type domain-containing protein</fullName>
    </recommendedName>
</protein>
<name>W6MUG0_9ASCO</name>
<evidence type="ECO:0000259" key="3">
    <source>
        <dbReference type="SMART" id="SM00355"/>
    </source>
</evidence>
<dbReference type="SMART" id="SM00355">
    <property type="entry name" value="ZnF_C2H2"/>
    <property type="match status" value="2"/>
</dbReference>
<dbReference type="Pfam" id="PF03152">
    <property type="entry name" value="UFD1_N1"/>
    <property type="match status" value="1"/>
</dbReference>
<feature type="domain" description="C2H2-type" evidence="3">
    <location>
        <begin position="455"/>
        <end position="476"/>
    </location>
</feature>
<feature type="domain" description="C2H2-type" evidence="3">
    <location>
        <begin position="364"/>
        <end position="387"/>
    </location>
</feature>
<reference evidence="4" key="1">
    <citation type="submission" date="2013-12" db="EMBL/GenBank/DDBJ databases">
        <authorList>
            <person name="Genoscope - CEA"/>
        </authorList>
    </citation>
    <scope>NUCLEOTIDE SEQUENCE</scope>
    <source>
        <strain evidence="4">CBS 1993</strain>
    </source>
</reference>
<dbReference type="Pfam" id="PF23580">
    <property type="entry name" value="Znf_XAF1_N"/>
    <property type="match status" value="1"/>
</dbReference>
<reference evidence="4" key="2">
    <citation type="submission" date="2014-02" db="EMBL/GenBank/DDBJ databases">
        <title>Complete DNA sequence of /Kuraishia capsulata/ illustrates novel genomic features among budding yeasts (/Saccharomycotina/).</title>
        <authorList>
            <person name="Morales L."/>
            <person name="Noel B."/>
            <person name="Porcel B."/>
            <person name="Marcet-Houben M."/>
            <person name="Hullo M-F."/>
            <person name="Sacerdot C."/>
            <person name="Tekaia F."/>
            <person name="Leh-Louis V."/>
            <person name="Despons L."/>
            <person name="Khanna V."/>
            <person name="Aury J-M."/>
            <person name="Barbe V."/>
            <person name="Couloux A."/>
            <person name="Labadie K."/>
            <person name="Pelletier E."/>
            <person name="Souciet J-L."/>
            <person name="Boekhout T."/>
            <person name="Gabaldon T."/>
            <person name="Wincker P."/>
            <person name="Dujon B."/>
        </authorList>
    </citation>
    <scope>NUCLEOTIDE SEQUENCE</scope>
    <source>
        <strain evidence="4">CBS 1993</strain>
    </source>
</reference>
<dbReference type="PANTHER" id="PTHR12555">
    <property type="entry name" value="UBIQUITIN FUSION DEGRADATON PROTEIN 1"/>
    <property type="match status" value="1"/>
</dbReference>
<dbReference type="GO" id="GO:0031593">
    <property type="term" value="F:polyubiquitin modification-dependent protein binding"/>
    <property type="evidence" value="ECO:0007669"/>
    <property type="project" value="TreeGrafter"/>
</dbReference>
<dbReference type="InterPro" id="IPR013087">
    <property type="entry name" value="Znf_C2H2_type"/>
</dbReference>
<dbReference type="HOGENOM" id="CLU_012913_0_0_1"/>
<dbReference type="GO" id="GO:0034098">
    <property type="term" value="C:VCP-NPL4-UFD1 AAA ATPase complex"/>
    <property type="evidence" value="ECO:0007669"/>
    <property type="project" value="TreeGrafter"/>
</dbReference>
<dbReference type="Gene3D" id="3.10.330.10">
    <property type="match status" value="1"/>
</dbReference>
<organism evidence="4 5">
    <name type="scientific">Kuraishia capsulata CBS 1993</name>
    <dbReference type="NCBI Taxonomy" id="1382522"/>
    <lineage>
        <taxon>Eukaryota</taxon>
        <taxon>Fungi</taxon>
        <taxon>Dikarya</taxon>
        <taxon>Ascomycota</taxon>
        <taxon>Saccharomycotina</taxon>
        <taxon>Pichiomycetes</taxon>
        <taxon>Pichiales</taxon>
        <taxon>Pichiaceae</taxon>
        <taxon>Kuraishia</taxon>
    </lineage>
</organism>
<comment type="similarity">
    <text evidence="1">Belongs to the UFD1 family.</text>
</comment>
<keyword evidence="2" id="KW-0833">Ubl conjugation pathway</keyword>
<dbReference type="EMBL" id="HG793126">
    <property type="protein sequence ID" value="CDK25590.1"/>
    <property type="molecule type" value="Genomic_DNA"/>
</dbReference>
<dbReference type="AlphaFoldDB" id="W6MUG0"/>
<evidence type="ECO:0000313" key="5">
    <source>
        <dbReference type="Proteomes" id="UP000019384"/>
    </source>
</evidence>
<evidence type="ECO:0000256" key="2">
    <source>
        <dbReference type="ARBA" id="ARBA00022786"/>
    </source>
</evidence>
<dbReference type="InterPro" id="IPR004854">
    <property type="entry name" value="Ufd1-like"/>
</dbReference>
<dbReference type="Pfam" id="PF16558">
    <property type="entry name" value="AZUL"/>
    <property type="match status" value="1"/>
</dbReference>
<dbReference type="InterPro" id="IPR042299">
    <property type="entry name" value="Ufd1-like_Nn"/>
</dbReference>
<dbReference type="Gene3D" id="6.10.130.10">
    <property type="entry name" value="Ubiquitin-protein ligase E3A, N-terminal zinc-binding domain (AZUL)"/>
    <property type="match status" value="1"/>
</dbReference>